<evidence type="ECO:0000313" key="1">
    <source>
        <dbReference type="EMBL" id="KAJ7017690.1"/>
    </source>
</evidence>
<dbReference type="Proteomes" id="UP001218188">
    <property type="component" value="Unassembled WGS sequence"/>
</dbReference>
<dbReference type="EMBL" id="JARJCM010000387">
    <property type="protein sequence ID" value="KAJ7017690.1"/>
    <property type="molecule type" value="Genomic_DNA"/>
</dbReference>
<protein>
    <submittedName>
        <fullName evidence="1">Uncharacterized protein</fullName>
    </submittedName>
</protein>
<gene>
    <name evidence="2" type="ORF">C8F04DRAFT_890517</name>
    <name evidence="1" type="ORF">C8F04DRAFT_894246</name>
</gene>
<organism evidence="1 3">
    <name type="scientific">Mycena alexandri</name>
    <dbReference type="NCBI Taxonomy" id="1745969"/>
    <lineage>
        <taxon>Eukaryota</taxon>
        <taxon>Fungi</taxon>
        <taxon>Dikarya</taxon>
        <taxon>Basidiomycota</taxon>
        <taxon>Agaricomycotina</taxon>
        <taxon>Agaricomycetes</taxon>
        <taxon>Agaricomycetidae</taxon>
        <taxon>Agaricales</taxon>
        <taxon>Marasmiineae</taxon>
        <taxon>Mycenaceae</taxon>
        <taxon>Mycena</taxon>
    </lineage>
</organism>
<feature type="non-terminal residue" evidence="1">
    <location>
        <position position="60"/>
    </location>
</feature>
<evidence type="ECO:0000313" key="2">
    <source>
        <dbReference type="EMBL" id="KAJ7019269.1"/>
    </source>
</evidence>
<proteinExistence type="predicted"/>
<keyword evidence="3" id="KW-1185">Reference proteome</keyword>
<reference evidence="1" key="1">
    <citation type="submission" date="2023-03" db="EMBL/GenBank/DDBJ databases">
        <title>Massive genome expansion in bonnet fungi (Mycena s.s.) driven by repeated elements and novel gene families across ecological guilds.</title>
        <authorList>
            <consortium name="Lawrence Berkeley National Laboratory"/>
            <person name="Harder C.B."/>
            <person name="Miyauchi S."/>
            <person name="Viragh M."/>
            <person name="Kuo A."/>
            <person name="Thoen E."/>
            <person name="Andreopoulos B."/>
            <person name="Lu D."/>
            <person name="Skrede I."/>
            <person name="Drula E."/>
            <person name="Henrissat B."/>
            <person name="Morin E."/>
            <person name="Kohler A."/>
            <person name="Barry K."/>
            <person name="LaButti K."/>
            <person name="Morin E."/>
            <person name="Salamov A."/>
            <person name="Lipzen A."/>
            <person name="Mereny Z."/>
            <person name="Hegedus B."/>
            <person name="Baldrian P."/>
            <person name="Stursova M."/>
            <person name="Weitz H."/>
            <person name="Taylor A."/>
            <person name="Grigoriev I.V."/>
            <person name="Nagy L.G."/>
            <person name="Martin F."/>
            <person name="Kauserud H."/>
        </authorList>
    </citation>
    <scope>NUCLEOTIDE SEQUENCE</scope>
    <source>
        <strain evidence="1">CBHHK200</strain>
    </source>
</reference>
<dbReference type="AlphaFoldDB" id="A0AAD6WM86"/>
<evidence type="ECO:0000313" key="3">
    <source>
        <dbReference type="Proteomes" id="UP001218188"/>
    </source>
</evidence>
<comment type="caution">
    <text evidence="1">The sequence shown here is derived from an EMBL/GenBank/DDBJ whole genome shotgun (WGS) entry which is preliminary data.</text>
</comment>
<dbReference type="EMBL" id="JARJCM010000301">
    <property type="protein sequence ID" value="KAJ7019269.1"/>
    <property type="molecule type" value="Genomic_DNA"/>
</dbReference>
<name>A0AAD6WM86_9AGAR</name>
<sequence>MGIHSTITDSFIPSNHSSALSHPTVIQDYINKERAGGRYTGPFSRSRLESLIGPFRTSPL</sequence>
<accession>A0AAD6WM86</accession>